<dbReference type="EMBL" id="AWUE01013435">
    <property type="protein sequence ID" value="OMP07035.1"/>
    <property type="molecule type" value="Genomic_DNA"/>
</dbReference>
<evidence type="ECO:0000313" key="2">
    <source>
        <dbReference type="Proteomes" id="UP000187203"/>
    </source>
</evidence>
<sequence>MVLRVTLDPRVQRLVSMIQRRRTLKDPKTKAMA</sequence>
<name>A0A1R3KIX4_9ROSI</name>
<reference evidence="2" key="1">
    <citation type="submission" date="2013-09" db="EMBL/GenBank/DDBJ databases">
        <title>Corchorus olitorius genome sequencing.</title>
        <authorList>
            <person name="Alam M."/>
            <person name="Haque M.S."/>
            <person name="Islam M.S."/>
            <person name="Emdad E.M."/>
            <person name="Islam M.M."/>
            <person name="Ahmed B."/>
            <person name="Halim A."/>
            <person name="Hossen Q.M.M."/>
            <person name="Hossain M.Z."/>
            <person name="Ahmed R."/>
            <person name="Khan M.M."/>
            <person name="Islam R."/>
            <person name="Rashid M.M."/>
            <person name="Khan S.A."/>
            <person name="Rahman M.S."/>
            <person name="Alam M."/>
            <person name="Yahiya A.S."/>
            <person name="Khan M.S."/>
            <person name="Azam M.S."/>
            <person name="Haque T."/>
            <person name="Lashkar M.Z.H."/>
            <person name="Akhand A.I."/>
            <person name="Morshed G."/>
            <person name="Roy S."/>
            <person name="Uddin K.S."/>
            <person name="Rabeya T."/>
            <person name="Hossain A.S."/>
            <person name="Chowdhury A."/>
            <person name="Snigdha A.R."/>
            <person name="Mortoza M.S."/>
            <person name="Matin S.A."/>
            <person name="Hoque S.M.E."/>
            <person name="Islam M.K."/>
            <person name="Roy D.K."/>
            <person name="Haider R."/>
            <person name="Moosa M.M."/>
            <person name="Elias S.M."/>
            <person name="Hasan A.M."/>
            <person name="Jahan S."/>
            <person name="Shafiuddin M."/>
            <person name="Mahmood N."/>
            <person name="Shommy N.S."/>
        </authorList>
    </citation>
    <scope>NUCLEOTIDE SEQUENCE [LARGE SCALE GENOMIC DNA]</scope>
    <source>
        <strain evidence="2">cv. O-4</strain>
    </source>
</reference>
<keyword evidence="2" id="KW-1185">Reference proteome</keyword>
<gene>
    <name evidence="1" type="ORF">COLO4_07684</name>
</gene>
<accession>A0A1R3KIX4</accession>
<dbReference type="Proteomes" id="UP000187203">
    <property type="component" value="Unassembled WGS sequence"/>
</dbReference>
<dbReference type="AlphaFoldDB" id="A0A1R3KIX4"/>
<comment type="caution">
    <text evidence="1">The sequence shown here is derived from an EMBL/GenBank/DDBJ whole genome shotgun (WGS) entry which is preliminary data.</text>
</comment>
<evidence type="ECO:0000313" key="1">
    <source>
        <dbReference type="EMBL" id="OMP07035.1"/>
    </source>
</evidence>
<proteinExistence type="predicted"/>
<protein>
    <submittedName>
        <fullName evidence="1">Uncharacterized protein</fullName>
    </submittedName>
</protein>
<organism evidence="1 2">
    <name type="scientific">Corchorus olitorius</name>
    <dbReference type="NCBI Taxonomy" id="93759"/>
    <lineage>
        <taxon>Eukaryota</taxon>
        <taxon>Viridiplantae</taxon>
        <taxon>Streptophyta</taxon>
        <taxon>Embryophyta</taxon>
        <taxon>Tracheophyta</taxon>
        <taxon>Spermatophyta</taxon>
        <taxon>Magnoliopsida</taxon>
        <taxon>eudicotyledons</taxon>
        <taxon>Gunneridae</taxon>
        <taxon>Pentapetalae</taxon>
        <taxon>rosids</taxon>
        <taxon>malvids</taxon>
        <taxon>Malvales</taxon>
        <taxon>Malvaceae</taxon>
        <taxon>Grewioideae</taxon>
        <taxon>Apeibeae</taxon>
        <taxon>Corchorus</taxon>
    </lineage>
</organism>